<dbReference type="RefSeq" id="WP_054290236.1">
    <property type="nucleotide sequence ID" value="NZ_CP012752.1"/>
</dbReference>
<feature type="region of interest" description="Disordered" evidence="1">
    <location>
        <begin position="58"/>
        <end position="82"/>
    </location>
</feature>
<dbReference type="AlphaFoldDB" id="A0A0N9I1M2"/>
<sequence>MAGGKTSTEGKQRRSIPALLGLIAPLLILGAVFWSSVAGDLGLLVNGEIAVVTEVRRQAGDSSPSTEAPSAGAAWRFPDGRTGSGTVTGNRLAIGDEILAGAGWAHSSPGSLRLQVGMVGGLGLLTVLGSLGLGVLCLRGPARSARAETAIDQEEPR</sequence>
<reference evidence="3 4" key="1">
    <citation type="submission" date="2015-07" db="EMBL/GenBank/DDBJ databases">
        <title>Genome sequencing of Kibdelosporangium phytohabitans.</title>
        <authorList>
            <person name="Qin S."/>
            <person name="Xing K."/>
        </authorList>
    </citation>
    <scope>NUCLEOTIDE SEQUENCE [LARGE SCALE GENOMIC DNA]</scope>
    <source>
        <strain evidence="3 4">KLBMP1111</strain>
    </source>
</reference>
<keyword evidence="2" id="KW-0472">Membrane</keyword>
<protein>
    <submittedName>
        <fullName evidence="3">Uncharacterized protein</fullName>
    </submittedName>
</protein>
<dbReference type="KEGG" id="kphy:AOZ06_16695"/>
<evidence type="ECO:0000313" key="4">
    <source>
        <dbReference type="Proteomes" id="UP000063699"/>
    </source>
</evidence>
<organism evidence="3 4">
    <name type="scientific">Kibdelosporangium phytohabitans</name>
    <dbReference type="NCBI Taxonomy" id="860235"/>
    <lineage>
        <taxon>Bacteria</taxon>
        <taxon>Bacillati</taxon>
        <taxon>Actinomycetota</taxon>
        <taxon>Actinomycetes</taxon>
        <taxon>Pseudonocardiales</taxon>
        <taxon>Pseudonocardiaceae</taxon>
        <taxon>Kibdelosporangium</taxon>
    </lineage>
</organism>
<proteinExistence type="predicted"/>
<evidence type="ECO:0000256" key="2">
    <source>
        <dbReference type="SAM" id="Phobius"/>
    </source>
</evidence>
<keyword evidence="2" id="KW-0812">Transmembrane</keyword>
<feature type="transmembrane region" description="Helical" evidence="2">
    <location>
        <begin position="16"/>
        <end position="37"/>
    </location>
</feature>
<evidence type="ECO:0000256" key="1">
    <source>
        <dbReference type="SAM" id="MobiDB-lite"/>
    </source>
</evidence>
<accession>A0A0N9I1M2</accession>
<dbReference type="Proteomes" id="UP000063699">
    <property type="component" value="Chromosome"/>
</dbReference>
<name>A0A0N9I1M2_9PSEU</name>
<dbReference type="EMBL" id="CP012752">
    <property type="protein sequence ID" value="ALG08329.1"/>
    <property type="molecule type" value="Genomic_DNA"/>
</dbReference>
<keyword evidence="4" id="KW-1185">Reference proteome</keyword>
<keyword evidence="2" id="KW-1133">Transmembrane helix</keyword>
<dbReference type="OrthoDB" id="3632773at2"/>
<evidence type="ECO:0000313" key="3">
    <source>
        <dbReference type="EMBL" id="ALG08329.1"/>
    </source>
</evidence>
<feature type="transmembrane region" description="Helical" evidence="2">
    <location>
        <begin position="116"/>
        <end position="138"/>
    </location>
</feature>
<gene>
    <name evidence="3" type="ORF">AOZ06_16695</name>
</gene>